<dbReference type="EMBL" id="JALJOQ010000028">
    <property type="protein sequence ID" value="KAK9808043.1"/>
    <property type="molecule type" value="Genomic_DNA"/>
</dbReference>
<dbReference type="Proteomes" id="UP001465755">
    <property type="component" value="Unassembled WGS sequence"/>
</dbReference>
<organism evidence="2 3">
    <name type="scientific">Symbiochloris irregularis</name>
    <dbReference type="NCBI Taxonomy" id="706552"/>
    <lineage>
        <taxon>Eukaryota</taxon>
        <taxon>Viridiplantae</taxon>
        <taxon>Chlorophyta</taxon>
        <taxon>core chlorophytes</taxon>
        <taxon>Trebouxiophyceae</taxon>
        <taxon>Trebouxiales</taxon>
        <taxon>Trebouxiaceae</taxon>
        <taxon>Symbiochloris</taxon>
    </lineage>
</organism>
<accession>A0AAW1PIK4</accession>
<feature type="region of interest" description="Disordered" evidence="1">
    <location>
        <begin position="174"/>
        <end position="217"/>
    </location>
</feature>
<evidence type="ECO:0000313" key="2">
    <source>
        <dbReference type="EMBL" id="KAK9808043.1"/>
    </source>
</evidence>
<keyword evidence="3" id="KW-1185">Reference proteome</keyword>
<evidence type="ECO:0000313" key="3">
    <source>
        <dbReference type="Proteomes" id="UP001465755"/>
    </source>
</evidence>
<dbReference type="AlphaFoldDB" id="A0AAW1PIK4"/>
<feature type="compositionally biased region" description="Acidic residues" evidence="1">
    <location>
        <begin position="180"/>
        <end position="217"/>
    </location>
</feature>
<evidence type="ECO:0000256" key="1">
    <source>
        <dbReference type="SAM" id="MobiDB-lite"/>
    </source>
</evidence>
<sequence>MLKVLALVTMDDADLRPAKLACLHNLEALSLAGYRQYRSELRIPLQLTNLRVLDICHIQHYAPHTQLTSHVQDALLKLDKLRLVAATQQMLPMRISQRWKPSHDVDYSHSSEKSRGAGCVEALSSMQQGYMRCMVLQNAAKTGSQPKEDAADRERMQVFDSFWRTCVRMLPPDGCKADLDDQSEGSWDDDVDDGVDTDPEGLYDDVEAELEDVDDLC</sequence>
<name>A0AAW1PIK4_9CHLO</name>
<gene>
    <name evidence="2" type="ORF">WJX73_008275</name>
</gene>
<comment type="caution">
    <text evidence="2">The sequence shown here is derived from an EMBL/GenBank/DDBJ whole genome shotgun (WGS) entry which is preliminary data.</text>
</comment>
<protein>
    <submittedName>
        <fullName evidence="2">Uncharacterized protein</fullName>
    </submittedName>
</protein>
<proteinExistence type="predicted"/>
<reference evidence="2 3" key="1">
    <citation type="journal article" date="2024" name="Nat. Commun.">
        <title>Phylogenomics reveals the evolutionary origins of lichenization in chlorophyte algae.</title>
        <authorList>
            <person name="Puginier C."/>
            <person name="Libourel C."/>
            <person name="Otte J."/>
            <person name="Skaloud P."/>
            <person name="Haon M."/>
            <person name="Grisel S."/>
            <person name="Petersen M."/>
            <person name="Berrin J.G."/>
            <person name="Delaux P.M."/>
            <person name="Dal Grande F."/>
            <person name="Keller J."/>
        </authorList>
    </citation>
    <scope>NUCLEOTIDE SEQUENCE [LARGE SCALE GENOMIC DNA]</scope>
    <source>
        <strain evidence="2 3">SAG 2036</strain>
    </source>
</reference>